<dbReference type="EMBL" id="QRDQ01000008">
    <property type="protein sequence ID" value="RED25014.1"/>
    <property type="molecule type" value="Genomic_DNA"/>
</dbReference>
<reference evidence="2 3" key="1">
    <citation type="submission" date="2018-07" db="EMBL/GenBank/DDBJ databases">
        <title>Genomic Encyclopedia of Archaeal and Bacterial Type Strains, Phase II (KMG-II): from individual species to whole genera.</title>
        <authorList>
            <person name="Goeker M."/>
        </authorList>
    </citation>
    <scope>NUCLEOTIDE SEQUENCE [LARGE SCALE GENOMIC DNA]</scope>
    <source>
        <strain evidence="2 3">DSM 25795</strain>
    </source>
</reference>
<keyword evidence="1" id="KW-1133">Transmembrane helix</keyword>
<comment type="caution">
    <text evidence="2">The sequence shown here is derived from an EMBL/GenBank/DDBJ whole genome shotgun (WGS) entry which is preliminary data.</text>
</comment>
<feature type="transmembrane region" description="Helical" evidence="1">
    <location>
        <begin position="389"/>
        <end position="410"/>
    </location>
</feature>
<organism evidence="2 3">
    <name type="scientific">Flavobacterium cutihirudinis</name>
    <dbReference type="NCBI Taxonomy" id="1265740"/>
    <lineage>
        <taxon>Bacteria</taxon>
        <taxon>Pseudomonadati</taxon>
        <taxon>Bacteroidota</taxon>
        <taxon>Flavobacteriia</taxon>
        <taxon>Flavobacteriales</taxon>
        <taxon>Flavobacteriaceae</taxon>
        <taxon>Flavobacterium</taxon>
    </lineage>
</organism>
<dbReference type="Proteomes" id="UP000257004">
    <property type="component" value="Unassembled WGS sequence"/>
</dbReference>
<evidence type="ECO:0000313" key="3">
    <source>
        <dbReference type="Proteomes" id="UP000257004"/>
    </source>
</evidence>
<accession>A0A3D9FW73</accession>
<dbReference type="RefSeq" id="WP_115887863.1">
    <property type="nucleotide sequence ID" value="NZ_QRDQ01000008.1"/>
</dbReference>
<keyword evidence="3" id="KW-1185">Reference proteome</keyword>
<evidence type="ECO:0008006" key="4">
    <source>
        <dbReference type="Google" id="ProtNLM"/>
    </source>
</evidence>
<protein>
    <recommendedName>
        <fullName evidence="4">LysM domain-containing protein</fullName>
    </recommendedName>
</protein>
<keyword evidence="1" id="KW-0812">Transmembrane</keyword>
<dbReference type="OrthoDB" id="1246696at2"/>
<sequence>MPELYIPDFSYSDYLTYEIKNDDTPESVAEKMGIDLYALRSYHNRYATLEDLIGPIFPRHLKFLIIKPEEKELTEEEKEQHRKNVVFNDGPGKLSLNYSHGEYTYAVLYTIDNGKDIYTIKQKITVIWLAQNKGYHCYKIHRDNDIYINDVAPNTMAQEITHQASQALYPLTIVVDQNGNWIDIYNFNEIEKRWQETKKQIRNYYKGHTVEKYFSIQDKNLESSDTLYASLNKDWFLNSLFNGIHVQYPSTKTINRKITFPYLAKSESINYQTEQVIDERLDVDNLIVININGKLNDERTKTDFENELNISGKEYSEEKPDGNYSAKYFLNPNNYMPEAFIVSCGLGLDIVQKYTISATNLHSRKELVIASRQSTYVGINKPKKRDYSLLYIILLIIASVAFVFAIRVFFLKQ</sequence>
<gene>
    <name evidence="2" type="ORF">BD847_1753</name>
</gene>
<dbReference type="AlphaFoldDB" id="A0A3D9FW73"/>
<proteinExistence type="predicted"/>
<name>A0A3D9FW73_9FLAO</name>
<evidence type="ECO:0000256" key="1">
    <source>
        <dbReference type="SAM" id="Phobius"/>
    </source>
</evidence>
<evidence type="ECO:0000313" key="2">
    <source>
        <dbReference type="EMBL" id="RED25014.1"/>
    </source>
</evidence>
<keyword evidence="1" id="KW-0472">Membrane</keyword>